<sequence length="68" mass="7967">KELVLRVVVAHLKEGLPASMAFEGDAYILDASRRRWSYGQEKVKFMWGEHVARAADDKWTFLFQRKRA</sequence>
<dbReference type="Proteomes" id="UP000250043">
    <property type="component" value="Unassembled WGS sequence"/>
</dbReference>
<evidence type="ECO:0000313" key="1">
    <source>
        <dbReference type="EMBL" id="OCH89236.1"/>
    </source>
</evidence>
<reference evidence="1 2" key="1">
    <citation type="submission" date="2016-07" db="EMBL/GenBank/DDBJ databases">
        <title>Draft genome of the white-rot fungus Obba rivulosa 3A-2.</title>
        <authorList>
            <consortium name="DOE Joint Genome Institute"/>
            <person name="Miettinen O."/>
            <person name="Riley R."/>
            <person name="Acob R."/>
            <person name="Barry K."/>
            <person name="Cullen D."/>
            <person name="De Vries R."/>
            <person name="Hainaut M."/>
            <person name="Hatakka A."/>
            <person name="Henrissat B."/>
            <person name="Hilden K."/>
            <person name="Kuo R."/>
            <person name="Labutti K."/>
            <person name="Lipzen A."/>
            <person name="Makela M.R."/>
            <person name="Sandor L."/>
            <person name="Spatafora J.W."/>
            <person name="Grigoriev I.V."/>
            <person name="Hibbett D.S."/>
        </authorList>
    </citation>
    <scope>NUCLEOTIDE SEQUENCE [LARGE SCALE GENOMIC DNA]</scope>
    <source>
        <strain evidence="1 2">3A-2</strain>
    </source>
</reference>
<protein>
    <submittedName>
        <fullName evidence="1">Uncharacterized protein</fullName>
    </submittedName>
</protein>
<feature type="non-terminal residue" evidence="1">
    <location>
        <position position="1"/>
    </location>
</feature>
<keyword evidence="2" id="KW-1185">Reference proteome</keyword>
<dbReference type="AlphaFoldDB" id="A0A8E2AQT7"/>
<gene>
    <name evidence="1" type="ORF">OBBRIDRAFT_733018</name>
</gene>
<organism evidence="1 2">
    <name type="scientific">Obba rivulosa</name>
    <dbReference type="NCBI Taxonomy" id="1052685"/>
    <lineage>
        <taxon>Eukaryota</taxon>
        <taxon>Fungi</taxon>
        <taxon>Dikarya</taxon>
        <taxon>Basidiomycota</taxon>
        <taxon>Agaricomycotina</taxon>
        <taxon>Agaricomycetes</taxon>
        <taxon>Polyporales</taxon>
        <taxon>Gelatoporiaceae</taxon>
        <taxon>Obba</taxon>
    </lineage>
</organism>
<dbReference type="EMBL" id="KV722432">
    <property type="protein sequence ID" value="OCH89236.1"/>
    <property type="molecule type" value="Genomic_DNA"/>
</dbReference>
<name>A0A8E2AQT7_9APHY</name>
<proteinExistence type="predicted"/>
<dbReference type="OrthoDB" id="2748218at2759"/>
<accession>A0A8E2AQT7</accession>
<evidence type="ECO:0000313" key="2">
    <source>
        <dbReference type="Proteomes" id="UP000250043"/>
    </source>
</evidence>